<dbReference type="RefSeq" id="WP_012464690.1">
    <property type="nucleotide sequence ID" value="NC_010794.1"/>
</dbReference>
<dbReference type="GO" id="GO:0009055">
    <property type="term" value="F:electron transfer activity"/>
    <property type="evidence" value="ECO:0007669"/>
    <property type="project" value="InterPro"/>
</dbReference>
<sequence>MTSPLFPLILGLFVWLLAGPLYAETGRALYLENCASCHGQGGEGLGSNPPLVNSSWIRADPQKLIPVVLNGYAGRMIVNQEEYRGRMPAWRSKLTDSQVASILTYLRLQSGAAAITAAEVASVREKSRNQPAIGAAPGCGGGHRGHGHSRGHSMGMGRGCGGCGM</sequence>
<keyword evidence="1" id="KW-0813">Transport</keyword>
<dbReference type="AlphaFoldDB" id="B3E0T3"/>
<keyword evidence="4" id="KW-0249">Electron transport</keyword>
<dbReference type="PRINTS" id="PR00605">
    <property type="entry name" value="CYTCHROMECIC"/>
</dbReference>
<accession>B3E0T3</accession>
<dbReference type="PANTHER" id="PTHR35008">
    <property type="entry name" value="BLL4482 PROTEIN-RELATED"/>
    <property type="match status" value="1"/>
</dbReference>
<keyword evidence="5 6" id="KW-0408">Iron</keyword>
<reference evidence="8 9" key="1">
    <citation type="journal article" date="2008" name="Biol. Direct">
        <title>Complete genome sequence of the extremely acidophilic methanotroph isolate V4, Methylacidiphilum infernorum, a representative of the bacterial phylum Verrucomicrobia.</title>
        <authorList>
            <person name="Hou S."/>
            <person name="Makarova K.S."/>
            <person name="Saw J.H."/>
            <person name="Senin P."/>
            <person name="Ly B.V."/>
            <person name="Zhou Z."/>
            <person name="Ren Y."/>
            <person name="Wang J."/>
            <person name="Galperin M.Y."/>
            <person name="Omelchenko M.V."/>
            <person name="Wolf Y.I."/>
            <person name="Yutin N."/>
            <person name="Koonin E.V."/>
            <person name="Stott M.B."/>
            <person name="Mountain B.W."/>
            <person name="Crowe M.A."/>
            <person name="Smirnova A.V."/>
            <person name="Dunfield P.F."/>
            <person name="Feng L."/>
            <person name="Wang L."/>
            <person name="Alam M."/>
        </authorList>
    </citation>
    <scope>NUCLEOTIDE SEQUENCE [LARGE SCALE GENOMIC DNA]</scope>
    <source>
        <strain evidence="9">Isolate V4</strain>
    </source>
</reference>
<dbReference type="GO" id="GO:0020037">
    <property type="term" value="F:heme binding"/>
    <property type="evidence" value="ECO:0007669"/>
    <property type="project" value="InterPro"/>
</dbReference>
<dbReference type="PANTHER" id="PTHR35008:SF4">
    <property type="entry name" value="BLL4482 PROTEIN"/>
    <property type="match status" value="1"/>
</dbReference>
<name>B3E0T3_METI4</name>
<dbReference type="STRING" id="481448.Minf_2356"/>
<evidence type="ECO:0000313" key="8">
    <source>
        <dbReference type="EMBL" id="ACD84410.1"/>
    </source>
</evidence>
<evidence type="ECO:0000256" key="3">
    <source>
        <dbReference type="ARBA" id="ARBA00022723"/>
    </source>
</evidence>
<dbReference type="PROSITE" id="PS51007">
    <property type="entry name" value="CYTC"/>
    <property type="match status" value="1"/>
</dbReference>
<gene>
    <name evidence="8" type="primary">cccA</name>
    <name evidence="8" type="ordered locus">Minf_2356</name>
</gene>
<evidence type="ECO:0000256" key="4">
    <source>
        <dbReference type="ARBA" id="ARBA00022982"/>
    </source>
</evidence>
<evidence type="ECO:0000259" key="7">
    <source>
        <dbReference type="PROSITE" id="PS51007"/>
    </source>
</evidence>
<evidence type="ECO:0000256" key="1">
    <source>
        <dbReference type="ARBA" id="ARBA00022448"/>
    </source>
</evidence>
<keyword evidence="2 6" id="KW-0349">Heme</keyword>
<evidence type="ECO:0000256" key="5">
    <source>
        <dbReference type="ARBA" id="ARBA00023004"/>
    </source>
</evidence>
<evidence type="ECO:0000256" key="2">
    <source>
        <dbReference type="ARBA" id="ARBA00022617"/>
    </source>
</evidence>
<proteinExistence type="predicted"/>
<dbReference type="InterPro" id="IPR036909">
    <property type="entry name" value="Cyt_c-like_dom_sf"/>
</dbReference>
<dbReference type="OrthoDB" id="9809720at2"/>
<dbReference type="SUPFAM" id="SSF46626">
    <property type="entry name" value="Cytochrome c"/>
    <property type="match status" value="1"/>
</dbReference>
<dbReference type="GO" id="GO:0005506">
    <property type="term" value="F:iron ion binding"/>
    <property type="evidence" value="ECO:0007669"/>
    <property type="project" value="InterPro"/>
</dbReference>
<dbReference type="Pfam" id="PF13442">
    <property type="entry name" value="Cytochrome_CBB3"/>
    <property type="match status" value="1"/>
</dbReference>
<dbReference type="InterPro" id="IPR051459">
    <property type="entry name" value="Cytochrome_c-type_DH"/>
</dbReference>
<protein>
    <submittedName>
        <fullName evidence="8">Cytochrome c family protein</fullName>
    </submittedName>
</protein>
<dbReference type="EMBL" id="CP000975">
    <property type="protein sequence ID" value="ACD84410.1"/>
    <property type="molecule type" value="Genomic_DNA"/>
</dbReference>
<dbReference type="Proteomes" id="UP000009149">
    <property type="component" value="Chromosome"/>
</dbReference>
<evidence type="ECO:0000313" key="9">
    <source>
        <dbReference type="Proteomes" id="UP000009149"/>
    </source>
</evidence>
<dbReference type="HOGENOM" id="CLU_1608915_0_0_0"/>
<dbReference type="eggNOG" id="COG2010">
    <property type="taxonomic scope" value="Bacteria"/>
</dbReference>
<feature type="domain" description="Cytochrome c" evidence="7">
    <location>
        <begin position="21"/>
        <end position="110"/>
    </location>
</feature>
<organism evidence="8 9">
    <name type="scientific">Methylacidiphilum infernorum (isolate V4)</name>
    <name type="common">Methylokorus infernorum (strain V4)</name>
    <dbReference type="NCBI Taxonomy" id="481448"/>
    <lineage>
        <taxon>Bacteria</taxon>
        <taxon>Pseudomonadati</taxon>
        <taxon>Verrucomicrobiota</taxon>
        <taxon>Methylacidiphilae</taxon>
        <taxon>Methylacidiphilales</taxon>
        <taxon>Methylacidiphilaceae</taxon>
        <taxon>Methylacidiphilum (ex Ratnadevi et al. 2023)</taxon>
    </lineage>
</organism>
<dbReference type="Gene3D" id="1.10.760.10">
    <property type="entry name" value="Cytochrome c-like domain"/>
    <property type="match status" value="1"/>
</dbReference>
<dbReference type="InterPro" id="IPR008168">
    <property type="entry name" value="Cyt_C_IC"/>
</dbReference>
<dbReference type="InterPro" id="IPR009056">
    <property type="entry name" value="Cyt_c-like_dom"/>
</dbReference>
<evidence type="ECO:0000256" key="6">
    <source>
        <dbReference type="PROSITE-ProRule" id="PRU00433"/>
    </source>
</evidence>
<dbReference type="KEGG" id="min:Minf_2356"/>
<keyword evidence="3 6" id="KW-0479">Metal-binding</keyword>